<dbReference type="OrthoDB" id="10394278at2759"/>
<evidence type="ECO:0000313" key="2">
    <source>
        <dbReference type="EMBL" id="OHE96021.1"/>
    </source>
</evidence>
<evidence type="ECO:0000256" key="1">
    <source>
        <dbReference type="SAM" id="MobiDB-lite"/>
    </source>
</evidence>
<reference evidence="2 3" key="1">
    <citation type="submission" date="2016-09" db="EMBL/GenBank/DDBJ databases">
        <authorList>
            <person name="Capua I."/>
            <person name="De Benedictis P."/>
            <person name="Joannis T."/>
            <person name="Lombin L.H."/>
            <person name="Cattoli G."/>
        </authorList>
    </citation>
    <scope>NUCLEOTIDE SEQUENCE [LARGE SCALE GENOMIC DNA]</scope>
    <source>
        <strain evidence="2 3">IMI 309357</strain>
    </source>
</reference>
<dbReference type="RefSeq" id="XP_022473182.1">
    <property type="nucleotide sequence ID" value="XM_022620344.1"/>
</dbReference>
<proteinExistence type="predicted"/>
<dbReference type="Proteomes" id="UP000176998">
    <property type="component" value="Unassembled WGS sequence"/>
</dbReference>
<accession>A0A1G4B3N7</accession>
<dbReference type="EMBL" id="MJBS01000075">
    <property type="protein sequence ID" value="OHE96021.1"/>
    <property type="molecule type" value="Genomic_DNA"/>
</dbReference>
<name>A0A1G4B3N7_9PEZI</name>
<gene>
    <name evidence="2" type="ORF">CORC01_08714</name>
</gene>
<organism evidence="2 3">
    <name type="scientific">Colletotrichum orchidophilum</name>
    <dbReference type="NCBI Taxonomy" id="1209926"/>
    <lineage>
        <taxon>Eukaryota</taxon>
        <taxon>Fungi</taxon>
        <taxon>Dikarya</taxon>
        <taxon>Ascomycota</taxon>
        <taxon>Pezizomycotina</taxon>
        <taxon>Sordariomycetes</taxon>
        <taxon>Hypocreomycetidae</taxon>
        <taxon>Glomerellales</taxon>
        <taxon>Glomerellaceae</taxon>
        <taxon>Colletotrichum</taxon>
    </lineage>
</organism>
<evidence type="ECO:0000313" key="3">
    <source>
        <dbReference type="Proteomes" id="UP000176998"/>
    </source>
</evidence>
<protein>
    <submittedName>
        <fullName evidence="2">Uncharacterized protein</fullName>
    </submittedName>
</protein>
<keyword evidence="3" id="KW-1185">Reference proteome</keyword>
<dbReference type="GeneID" id="34561854"/>
<comment type="caution">
    <text evidence="2">The sequence shown here is derived from an EMBL/GenBank/DDBJ whole genome shotgun (WGS) entry which is preliminary data.</text>
</comment>
<feature type="compositionally biased region" description="Polar residues" evidence="1">
    <location>
        <begin position="41"/>
        <end position="57"/>
    </location>
</feature>
<sequence>MACIDKAILGVSQEPGWPTWMAQPLTQNQSPPSPCRQPSPTMSLLEQSQIASASTNHGMDRSGGSTQHRRHATDADGPGGLMSQFSPASSHYHFHRGNAVSPLHRHSEAVE</sequence>
<dbReference type="AlphaFoldDB" id="A0A1G4B3N7"/>
<feature type="region of interest" description="Disordered" evidence="1">
    <location>
        <begin position="14"/>
        <end position="111"/>
    </location>
</feature>